<dbReference type="Proteomes" id="UP001596096">
    <property type="component" value="Unassembled WGS sequence"/>
</dbReference>
<accession>A0ABW1CB48</accession>
<comment type="caution">
    <text evidence="2">The sequence shown here is derived from an EMBL/GenBank/DDBJ whole genome shotgun (WGS) entry which is preliminary data.</text>
</comment>
<feature type="transmembrane region" description="Helical" evidence="1">
    <location>
        <begin position="69"/>
        <end position="90"/>
    </location>
</feature>
<evidence type="ECO:0008006" key="4">
    <source>
        <dbReference type="Google" id="ProtNLM"/>
    </source>
</evidence>
<dbReference type="EMBL" id="JBHSNW010000046">
    <property type="protein sequence ID" value="MFC5822025.1"/>
    <property type="molecule type" value="Genomic_DNA"/>
</dbReference>
<feature type="transmembrane region" description="Helical" evidence="1">
    <location>
        <begin position="152"/>
        <end position="172"/>
    </location>
</feature>
<protein>
    <recommendedName>
        <fullName evidence="4">ABC transporter permease</fullName>
    </recommendedName>
</protein>
<sequence length="173" mass="18929">MPVAAALAPRATDPDAPALQKLQSFLTGLGRWKDQRRDLQALAMFGLWLLVPYDVRIKRIAAYYARSQRLIGIYDTLTLLCVVAIIALQFAAGLSALSFAAGLVAGMNLIQIFIHRFNEPLAENRRPPAPAAPNITMSYAIQARPALGWREIVIMAGLSLWALYVVVTEILAG</sequence>
<name>A0ABW1CB48_9ACTN</name>
<keyword evidence="3" id="KW-1185">Reference proteome</keyword>
<organism evidence="2 3">
    <name type="scientific">Nonomuraea harbinensis</name>
    <dbReference type="NCBI Taxonomy" id="1286938"/>
    <lineage>
        <taxon>Bacteria</taxon>
        <taxon>Bacillati</taxon>
        <taxon>Actinomycetota</taxon>
        <taxon>Actinomycetes</taxon>
        <taxon>Streptosporangiales</taxon>
        <taxon>Streptosporangiaceae</taxon>
        <taxon>Nonomuraea</taxon>
    </lineage>
</organism>
<keyword evidence="1" id="KW-0472">Membrane</keyword>
<keyword evidence="1" id="KW-1133">Transmembrane helix</keyword>
<proteinExistence type="predicted"/>
<dbReference type="RefSeq" id="WP_219551637.1">
    <property type="nucleotide sequence ID" value="NZ_JAHKRN010000078.1"/>
</dbReference>
<feature type="transmembrane region" description="Helical" evidence="1">
    <location>
        <begin position="39"/>
        <end position="57"/>
    </location>
</feature>
<evidence type="ECO:0000313" key="3">
    <source>
        <dbReference type="Proteomes" id="UP001596096"/>
    </source>
</evidence>
<gene>
    <name evidence="2" type="ORF">ACFPUY_43680</name>
</gene>
<keyword evidence="1" id="KW-0812">Transmembrane</keyword>
<evidence type="ECO:0000313" key="2">
    <source>
        <dbReference type="EMBL" id="MFC5822025.1"/>
    </source>
</evidence>
<evidence type="ECO:0000256" key="1">
    <source>
        <dbReference type="SAM" id="Phobius"/>
    </source>
</evidence>
<reference evidence="3" key="1">
    <citation type="journal article" date="2019" name="Int. J. Syst. Evol. Microbiol.">
        <title>The Global Catalogue of Microorganisms (GCM) 10K type strain sequencing project: providing services to taxonomists for standard genome sequencing and annotation.</title>
        <authorList>
            <consortium name="The Broad Institute Genomics Platform"/>
            <consortium name="The Broad Institute Genome Sequencing Center for Infectious Disease"/>
            <person name="Wu L."/>
            <person name="Ma J."/>
        </authorList>
    </citation>
    <scope>NUCLEOTIDE SEQUENCE [LARGE SCALE GENOMIC DNA]</scope>
    <source>
        <strain evidence="3">CGMCC 4.7106</strain>
    </source>
</reference>
<feature type="transmembrane region" description="Helical" evidence="1">
    <location>
        <begin position="96"/>
        <end position="117"/>
    </location>
</feature>